<feature type="transmembrane region" description="Helical" evidence="8">
    <location>
        <begin position="12"/>
        <end position="37"/>
    </location>
</feature>
<keyword evidence="4" id="KW-0597">Phosphoprotein</keyword>
<dbReference type="Gene3D" id="1.10.287.130">
    <property type="match status" value="1"/>
</dbReference>
<accession>A0ABX9KGQ2</accession>
<dbReference type="Pfam" id="PF02518">
    <property type="entry name" value="HATPase_c"/>
    <property type="match status" value="1"/>
</dbReference>
<keyword evidence="8" id="KW-1133">Transmembrane helix</keyword>
<dbReference type="PANTHER" id="PTHR45453">
    <property type="entry name" value="PHOSPHATE REGULON SENSOR PROTEIN PHOR"/>
    <property type="match status" value="1"/>
</dbReference>
<evidence type="ECO:0000259" key="9">
    <source>
        <dbReference type="PROSITE" id="PS50109"/>
    </source>
</evidence>
<protein>
    <recommendedName>
        <fullName evidence="3">histidine kinase</fullName>
        <ecNumber evidence="3">2.7.13.3</ecNumber>
    </recommendedName>
</protein>
<evidence type="ECO:0000259" key="10">
    <source>
        <dbReference type="PROSITE" id="PS50885"/>
    </source>
</evidence>
<dbReference type="SUPFAM" id="SSF158472">
    <property type="entry name" value="HAMP domain-like"/>
    <property type="match status" value="1"/>
</dbReference>
<evidence type="ECO:0000256" key="4">
    <source>
        <dbReference type="ARBA" id="ARBA00022553"/>
    </source>
</evidence>
<evidence type="ECO:0000256" key="1">
    <source>
        <dbReference type="ARBA" id="ARBA00000085"/>
    </source>
</evidence>
<evidence type="ECO:0000256" key="6">
    <source>
        <dbReference type="ARBA" id="ARBA00022777"/>
    </source>
</evidence>
<dbReference type="SMART" id="SM00304">
    <property type="entry name" value="HAMP"/>
    <property type="match status" value="1"/>
</dbReference>
<sequence length="462" mass="52735">MKKFSFFNKISTKIAMSFSLTFVLTLLVLNLIIYISVTTHTNTLEQSLVIARKEVILGEVNNILSSSPRLGEEEISNIIDKATSHRDQIYVNFKFPNKTYQSFKKISLPYTIDIDQVGEYHFIKLKKNRFFYLNTMVKAPSGEKIYIQLISDLKSSDSLIDALTSTMLLIDLAGFIFAIVTGVFFAKKTLKPINSIADTAELINRHNLNKRIEASNHDDEIGRLIKVINDMMERLERSFENQTKFISDASHELRTPLSIINGYVDLLNQWGVGNKELTEEALSSIKEEIFNMTDLMEKLLFIAREENTRYNLNSTDVDVPSLLKRVYKEFKMIDKKHAYSIHNIPEFHGFIDEKLILQAVRAIIENSIKYTPKNKQITISCEKGKSHFKIIVSDEGIGIPKKHIPKLFNRFYRVDEARTKDTGGNGLGLSIVKSIVDIHNGNIFIDSEVNKGTTVTLKLPIQ</sequence>
<dbReference type="Gene3D" id="3.30.565.10">
    <property type="entry name" value="Histidine kinase-like ATPase, C-terminal domain"/>
    <property type="match status" value="1"/>
</dbReference>
<dbReference type="PANTHER" id="PTHR45453:SF1">
    <property type="entry name" value="PHOSPHATE REGULON SENSOR PROTEIN PHOR"/>
    <property type="match status" value="1"/>
</dbReference>
<reference evidence="11 12" key="1">
    <citation type="submission" date="2018-08" db="EMBL/GenBank/DDBJ databases">
        <title>Draft genome sequence of Psychrilyobacter sp. strain SD5 isolated from Black Sea water.</title>
        <authorList>
            <person name="Yadav S."/>
            <person name="Villanueva L."/>
            <person name="Damste J.S.S."/>
        </authorList>
    </citation>
    <scope>NUCLEOTIDE SEQUENCE [LARGE SCALE GENOMIC DNA]</scope>
    <source>
        <strain evidence="11 12">SD5</strain>
    </source>
</reference>
<dbReference type="InterPro" id="IPR050351">
    <property type="entry name" value="BphY/WalK/GraS-like"/>
</dbReference>
<evidence type="ECO:0000313" key="11">
    <source>
        <dbReference type="EMBL" id="REI41098.1"/>
    </source>
</evidence>
<dbReference type="CDD" id="cd00075">
    <property type="entry name" value="HATPase"/>
    <property type="match status" value="1"/>
</dbReference>
<dbReference type="InterPro" id="IPR003661">
    <property type="entry name" value="HisK_dim/P_dom"/>
</dbReference>
<feature type="domain" description="HAMP" evidence="10">
    <location>
        <begin position="187"/>
        <end position="240"/>
    </location>
</feature>
<dbReference type="InterPro" id="IPR036097">
    <property type="entry name" value="HisK_dim/P_sf"/>
</dbReference>
<dbReference type="InterPro" id="IPR004358">
    <property type="entry name" value="Sig_transdc_His_kin-like_C"/>
</dbReference>
<gene>
    <name evidence="11" type="ORF">DYH56_08705</name>
</gene>
<dbReference type="SMART" id="SM00388">
    <property type="entry name" value="HisKA"/>
    <property type="match status" value="1"/>
</dbReference>
<dbReference type="SUPFAM" id="SSF55874">
    <property type="entry name" value="ATPase domain of HSP90 chaperone/DNA topoisomerase II/histidine kinase"/>
    <property type="match status" value="1"/>
</dbReference>
<dbReference type="CDD" id="cd00082">
    <property type="entry name" value="HisKA"/>
    <property type="match status" value="1"/>
</dbReference>
<keyword evidence="6" id="KW-0418">Kinase</keyword>
<evidence type="ECO:0000256" key="2">
    <source>
        <dbReference type="ARBA" id="ARBA00004370"/>
    </source>
</evidence>
<comment type="caution">
    <text evidence="11">The sequence shown here is derived from an EMBL/GenBank/DDBJ whole genome shotgun (WGS) entry which is preliminary data.</text>
</comment>
<keyword evidence="5" id="KW-0808">Transferase</keyword>
<keyword evidence="8" id="KW-0812">Transmembrane</keyword>
<dbReference type="CDD" id="cd06225">
    <property type="entry name" value="HAMP"/>
    <property type="match status" value="1"/>
</dbReference>
<dbReference type="SUPFAM" id="SSF47384">
    <property type="entry name" value="Homodimeric domain of signal transducing histidine kinase"/>
    <property type="match status" value="1"/>
</dbReference>
<comment type="catalytic activity">
    <reaction evidence="1">
        <text>ATP + protein L-histidine = ADP + protein N-phospho-L-histidine.</text>
        <dbReference type="EC" id="2.7.13.3"/>
    </reaction>
</comment>
<evidence type="ECO:0000256" key="3">
    <source>
        <dbReference type="ARBA" id="ARBA00012438"/>
    </source>
</evidence>
<keyword evidence="12" id="KW-1185">Reference proteome</keyword>
<dbReference type="Pfam" id="PF00672">
    <property type="entry name" value="HAMP"/>
    <property type="match status" value="1"/>
</dbReference>
<dbReference type="PROSITE" id="PS50109">
    <property type="entry name" value="HIS_KIN"/>
    <property type="match status" value="1"/>
</dbReference>
<dbReference type="PROSITE" id="PS50885">
    <property type="entry name" value="HAMP"/>
    <property type="match status" value="1"/>
</dbReference>
<dbReference type="InterPro" id="IPR036890">
    <property type="entry name" value="HATPase_C_sf"/>
</dbReference>
<dbReference type="InterPro" id="IPR005467">
    <property type="entry name" value="His_kinase_dom"/>
</dbReference>
<dbReference type="PRINTS" id="PR00344">
    <property type="entry name" value="BCTRLSENSOR"/>
</dbReference>
<dbReference type="Gene3D" id="6.10.340.10">
    <property type="match status" value="1"/>
</dbReference>
<organism evidence="11 12">
    <name type="scientific">Psychrilyobacter piezotolerans</name>
    <dbReference type="NCBI Taxonomy" id="2293438"/>
    <lineage>
        <taxon>Bacteria</taxon>
        <taxon>Fusobacteriati</taxon>
        <taxon>Fusobacteriota</taxon>
        <taxon>Fusobacteriia</taxon>
        <taxon>Fusobacteriales</taxon>
        <taxon>Fusobacteriaceae</taxon>
        <taxon>Psychrilyobacter</taxon>
    </lineage>
</organism>
<comment type="subcellular location">
    <subcellularLocation>
        <location evidence="2">Membrane</location>
    </subcellularLocation>
</comment>
<dbReference type="SMART" id="SM00387">
    <property type="entry name" value="HATPase_c"/>
    <property type="match status" value="1"/>
</dbReference>
<keyword evidence="8" id="KW-0472">Membrane</keyword>
<dbReference type="EC" id="2.7.13.3" evidence="3"/>
<dbReference type="InterPro" id="IPR003660">
    <property type="entry name" value="HAMP_dom"/>
</dbReference>
<evidence type="ECO:0000256" key="7">
    <source>
        <dbReference type="ARBA" id="ARBA00023012"/>
    </source>
</evidence>
<feature type="domain" description="Histidine kinase" evidence="9">
    <location>
        <begin position="248"/>
        <end position="462"/>
    </location>
</feature>
<dbReference type="EMBL" id="QUAJ01000013">
    <property type="protein sequence ID" value="REI41098.1"/>
    <property type="molecule type" value="Genomic_DNA"/>
</dbReference>
<proteinExistence type="predicted"/>
<evidence type="ECO:0000313" key="12">
    <source>
        <dbReference type="Proteomes" id="UP000263486"/>
    </source>
</evidence>
<feature type="transmembrane region" description="Helical" evidence="8">
    <location>
        <begin position="162"/>
        <end position="186"/>
    </location>
</feature>
<dbReference type="Proteomes" id="UP000263486">
    <property type="component" value="Unassembled WGS sequence"/>
</dbReference>
<name>A0ABX9KGQ2_9FUSO</name>
<evidence type="ECO:0000256" key="8">
    <source>
        <dbReference type="SAM" id="Phobius"/>
    </source>
</evidence>
<keyword evidence="7" id="KW-0902">Two-component regulatory system</keyword>
<evidence type="ECO:0000256" key="5">
    <source>
        <dbReference type="ARBA" id="ARBA00022679"/>
    </source>
</evidence>
<dbReference type="Pfam" id="PF00512">
    <property type="entry name" value="HisKA"/>
    <property type="match status" value="1"/>
</dbReference>
<dbReference type="InterPro" id="IPR003594">
    <property type="entry name" value="HATPase_dom"/>
</dbReference>
<dbReference type="RefSeq" id="WP_114642454.1">
    <property type="nucleotide sequence ID" value="NZ_JAACIO010000014.1"/>
</dbReference>